<feature type="compositionally biased region" description="Basic and acidic residues" evidence="1">
    <location>
        <begin position="196"/>
        <end position="205"/>
    </location>
</feature>
<dbReference type="Gene3D" id="2.60.120.1440">
    <property type="match status" value="1"/>
</dbReference>
<evidence type="ECO:0000256" key="2">
    <source>
        <dbReference type="SAM" id="Phobius"/>
    </source>
</evidence>
<proteinExistence type="predicted"/>
<evidence type="ECO:0000256" key="1">
    <source>
        <dbReference type="SAM" id="MobiDB-lite"/>
    </source>
</evidence>
<dbReference type="RefSeq" id="WP_269036027.1">
    <property type="nucleotide sequence ID" value="NZ_CP114040.1"/>
</dbReference>
<keyword evidence="2" id="KW-0472">Membrane</keyword>
<feature type="compositionally biased region" description="Low complexity" evidence="1">
    <location>
        <begin position="264"/>
        <end position="295"/>
    </location>
</feature>
<reference evidence="3" key="1">
    <citation type="submission" date="2022-11" db="EMBL/GenBank/DDBJ databases">
        <title>Minimal conservation of predation-associated metabolite biosynthetic gene clusters underscores biosynthetic potential of Myxococcota including descriptions for ten novel species: Archangium lansinium sp. nov., Myxococcus landrumus sp. nov., Nannocystis bai.</title>
        <authorList>
            <person name="Ahearne A."/>
            <person name="Stevens C."/>
            <person name="Dowd S."/>
        </authorList>
    </citation>
    <scope>NUCLEOTIDE SEQUENCE</scope>
    <source>
        <strain evidence="3">Fl3</strain>
    </source>
</reference>
<organism evidence="3 4">
    <name type="scientific">Nannocystis punicea</name>
    <dbReference type="NCBI Taxonomy" id="2995304"/>
    <lineage>
        <taxon>Bacteria</taxon>
        <taxon>Pseudomonadati</taxon>
        <taxon>Myxococcota</taxon>
        <taxon>Polyangia</taxon>
        <taxon>Nannocystales</taxon>
        <taxon>Nannocystaceae</taxon>
        <taxon>Nannocystis</taxon>
    </lineage>
</organism>
<keyword evidence="2" id="KW-0812">Transmembrane</keyword>
<feature type="region of interest" description="Disordered" evidence="1">
    <location>
        <begin position="263"/>
        <end position="295"/>
    </location>
</feature>
<feature type="transmembrane region" description="Helical" evidence="2">
    <location>
        <begin position="47"/>
        <end position="64"/>
    </location>
</feature>
<name>A0ABY7H331_9BACT</name>
<keyword evidence="4" id="KW-1185">Reference proteome</keyword>
<dbReference type="InterPro" id="IPR011990">
    <property type="entry name" value="TPR-like_helical_dom_sf"/>
</dbReference>
<dbReference type="Gene3D" id="1.25.40.10">
    <property type="entry name" value="Tetratricopeptide repeat domain"/>
    <property type="match status" value="1"/>
</dbReference>
<dbReference type="Proteomes" id="UP001164459">
    <property type="component" value="Chromosome"/>
</dbReference>
<keyword evidence="2" id="KW-1133">Transmembrane helix</keyword>
<protein>
    <submittedName>
        <fullName evidence="3">Tetratricopeptide repeat protein</fullName>
    </submittedName>
</protein>
<gene>
    <name evidence="3" type="ORF">O0S08_46720</name>
</gene>
<dbReference type="EMBL" id="CP114040">
    <property type="protein sequence ID" value="WAS93683.1"/>
    <property type="molecule type" value="Genomic_DNA"/>
</dbReference>
<feature type="region of interest" description="Disordered" evidence="1">
    <location>
        <begin position="195"/>
        <end position="229"/>
    </location>
</feature>
<sequence length="420" mass="43612">MTDPLQRLAREVARNLGDGPGPVRRERQRAAVARLTAAPRPRREPNAWWLLPLAAAVLLAMFLARPATLSAPLTVTVAQQAVMVGAWLAAPEREALVLDFSDDSRAELAARAAARLTRAEPAHVELALERGTVTLHVVAVPDRAWSVSAGPFTVALTDADASATWISATATLIVEVHRGSVDVAGPDGATHLRAGQRLELRDRSAEPGLLARSDVPITPHANASPAPAGDLSAEAALLEASSGPTPAAAPSADAPLLEAQAIDRPSGPRASPPAASSSRSAARSPAANSSSSSAGSPAETAWIALAEAGDCAAALAAAERHGLSQLHATLAAADLDLLAHCARVAGDAPRARDALLALRRRFPADPRAHTAAFLLGRVALDLDRDPARAADWFKKYLSEAPDGALAADARRRLDELDALH</sequence>
<evidence type="ECO:0000313" key="3">
    <source>
        <dbReference type="EMBL" id="WAS93683.1"/>
    </source>
</evidence>
<evidence type="ECO:0000313" key="4">
    <source>
        <dbReference type="Proteomes" id="UP001164459"/>
    </source>
</evidence>
<accession>A0ABY7H331</accession>